<protein>
    <submittedName>
        <fullName evidence="1">Uncharacterized protein</fullName>
    </submittedName>
</protein>
<sequence>MTTGFVNAYSSSGQIIRVLPLAEYAGTDEATRTNARWGKTVGDDAVPPADEGGARILADMVREGMKPVPLECKIDRQVQVCTVTQGQWSALEARWWRYIAESRLEPLDHYALRRCYDSTWLGGGTCIVDPKSDEPRYFHRNVP</sequence>
<dbReference type="EMBL" id="BSFH01000096">
    <property type="protein sequence ID" value="GLK65828.1"/>
    <property type="molecule type" value="Genomic_DNA"/>
</dbReference>
<reference evidence="1" key="1">
    <citation type="journal article" date="2014" name="Int. J. Syst. Evol. Microbiol.">
        <title>Complete genome sequence of Corynebacterium casei LMG S-19264T (=DSM 44701T), isolated from a smear-ripened cheese.</title>
        <authorList>
            <consortium name="US DOE Joint Genome Institute (JGI-PGF)"/>
            <person name="Walter F."/>
            <person name="Albersmeier A."/>
            <person name="Kalinowski J."/>
            <person name="Ruckert C."/>
        </authorList>
    </citation>
    <scope>NUCLEOTIDE SEQUENCE</scope>
    <source>
        <strain evidence="1">VKM B-2222</strain>
    </source>
</reference>
<reference evidence="1" key="2">
    <citation type="submission" date="2023-01" db="EMBL/GenBank/DDBJ databases">
        <authorList>
            <person name="Sun Q."/>
            <person name="Evtushenko L."/>
        </authorList>
    </citation>
    <scope>NUCLEOTIDE SEQUENCE</scope>
    <source>
        <strain evidence="1">VKM B-2222</strain>
    </source>
</reference>
<organism evidence="1 2">
    <name type="scientific">Paracoccus kondratievae</name>
    <dbReference type="NCBI Taxonomy" id="135740"/>
    <lineage>
        <taxon>Bacteria</taxon>
        <taxon>Pseudomonadati</taxon>
        <taxon>Pseudomonadota</taxon>
        <taxon>Alphaproteobacteria</taxon>
        <taxon>Rhodobacterales</taxon>
        <taxon>Paracoccaceae</taxon>
        <taxon>Paracoccus</taxon>
    </lineage>
</organism>
<accession>A0AAD3P1R1</accession>
<evidence type="ECO:0000313" key="2">
    <source>
        <dbReference type="Proteomes" id="UP001143349"/>
    </source>
</evidence>
<evidence type="ECO:0000313" key="1">
    <source>
        <dbReference type="EMBL" id="GLK65828.1"/>
    </source>
</evidence>
<comment type="caution">
    <text evidence="1">The sequence shown here is derived from an EMBL/GenBank/DDBJ whole genome shotgun (WGS) entry which is preliminary data.</text>
</comment>
<proteinExistence type="predicted"/>
<dbReference type="RefSeq" id="WP_271180234.1">
    <property type="nucleotide sequence ID" value="NZ_BSFH01000096.1"/>
</dbReference>
<dbReference type="Proteomes" id="UP001143349">
    <property type="component" value="Unassembled WGS sequence"/>
</dbReference>
<name>A0AAD3P1R1_9RHOB</name>
<keyword evidence="2" id="KW-1185">Reference proteome</keyword>
<gene>
    <name evidence="1" type="ORF">GCM10017635_33050</name>
</gene>
<dbReference type="AlphaFoldDB" id="A0AAD3P1R1"/>